<gene>
    <name evidence="2" type="ORF">F444_13551</name>
</gene>
<comment type="caution">
    <text evidence="2">The sequence shown here is derived from an EMBL/GenBank/DDBJ whole genome shotgun (WGS) entry which is preliminary data.</text>
</comment>
<sequence>MTERSHREEVIGVQLSVLLIWVLAVGLTFTSRLAQDGLMLSKTMDVEGDKDMLDVAVFRLAVRWYRWRFSTLGKATATATVLAWPQSQS</sequence>
<dbReference type="EMBL" id="ANJA01002452">
    <property type="protein sequence ID" value="ETO69936.1"/>
    <property type="molecule type" value="Genomic_DNA"/>
</dbReference>
<dbReference type="AlphaFoldDB" id="A0A080ZTH5"/>
<evidence type="ECO:0000313" key="2">
    <source>
        <dbReference type="EMBL" id="ETO69936.1"/>
    </source>
</evidence>
<name>A0A080ZTH5_PHYNI</name>
<accession>A0A080ZTH5</accession>
<keyword evidence="1" id="KW-0472">Membrane</keyword>
<reference evidence="2 3" key="1">
    <citation type="submission" date="2013-11" db="EMBL/GenBank/DDBJ databases">
        <title>The Genome Sequence of Phytophthora parasitica P1976.</title>
        <authorList>
            <consortium name="The Broad Institute Genomics Platform"/>
            <person name="Russ C."/>
            <person name="Tyler B."/>
            <person name="Panabieres F."/>
            <person name="Shan W."/>
            <person name="Tripathy S."/>
            <person name="Grunwald N."/>
            <person name="Machado M."/>
            <person name="Johnson C.S."/>
            <person name="Walker B."/>
            <person name="Young S."/>
            <person name="Zeng Q."/>
            <person name="Gargeya S."/>
            <person name="Fitzgerald M."/>
            <person name="Haas B."/>
            <person name="Abouelleil A."/>
            <person name="Allen A.W."/>
            <person name="Alvarado L."/>
            <person name="Arachchi H.M."/>
            <person name="Berlin A.M."/>
            <person name="Chapman S.B."/>
            <person name="Gainer-Dewar J."/>
            <person name="Goldberg J."/>
            <person name="Griggs A."/>
            <person name="Gujja S."/>
            <person name="Hansen M."/>
            <person name="Howarth C."/>
            <person name="Imamovic A."/>
            <person name="Ireland A."/>
            <person name="Larimer J."/>
            <person name="McCowan C."/>
            <person name="Murphy C."/>
            <person name="Pearson M."/>
            <person name="Poon T.W."/>
            <person name="Priest M."/>
            <person name="Roberts A."/>
            <person name="Saif S."/>
            <person name="Shea T."/>
            <person name="Sisk P."/>
            <person name="Sykes S."/>
            <person name="Wortman J."/>
            <person name="Nusbaum C."/>
            <person name="Birren B."/>
        </authorList>
    </citation>
    <scope>NUCLEOTIDE SEQUENCE [LARGE SCALE GENOMIC DNA]</scope>
    <source>
        <strain evidence="2 3">P1976</strain>
    </source>
</reference>
<proteinExistence type="predicted"/>
<feature type="transmembrane region" description="Helical" evidence="1">
    <location>
        <begin position="12"/>
        <end position="34"/>
    </location>
</feature>
<dbReference type="Proteomes" id="UP000028582">
    <property type="component" value="Unassembled WGS sequence"/>
</dbReference>
<keyword evidence="1" id="KW-1133">Transmembrane helix</keyword>
<protein>
    <submittedName>
        <fullName evidence="2">Uncharacterized protein</fullName>
    </submittedName>
</protein>
<evidence type="ECO:0000313" key="3">
    <source>
        <dbReference type="Proteomes" id="UP000028582"/>
    </source>
</evidence>
<evidence type="ECO:0000256" key="1">
    <source>
        <dbReference type="SAM" id="Phobius"/>
    </source>
</evidence>
<organism evidence="2 3">
    <name type="scientific">Phytophthora nicotianae P1976</name>
    <dbReference type="NCBI Taxonomy" id="1317066"/>
    <lineage>
        <taxon>Eukaryota</taxon>
        <taxon>Sar</taxon>
        <taxon>Stramenopiles</taxon>
        <taxon>Oomycota</taxon>
        <taxon>Peronosporomycetes</taxon>
        <taxon>Peronosporales</taxon>
        <taxon>Peronosporaceae</taxon>
        <taxon>Phytophthora</taxon>
    </lineage>
</organism>
<keyword evidence="1" id="KW-0812">Transmembrane</keyword>